<proteinExistence type="predicted"/>
<dbReference type="SUPFAM" id="SSF81383">
    <property type="entry name" value="F-box domain"/>
    <property type="match status" value="1"/>
</dbReference>
<evidence type="ECO:0000259" key="2">
    <source>
        <dbReference type="PROSITE" id="PS50181"/>
    </source>
</evidence>
<name>A0A9P4GJN8_9PLEO</name>
<reference evidence="3" key="1">
    <citation type="submission" date="2020-01" db="EMBL/GenBank/DDBJ databases">
        <authorList>
            <consortium name="DOE Joint Genome Institute"/>
            <person name="Haridas S."/>
            <person name="Albert R."/>
            <person name="Binder M."/>
            <person name="Bloem J."/>
            <person name="Labutti K."/>
            <person name="Salamov A."/>
            <person name="Andreopoulos B."/>
            <person name="Baker S.E."/>
            <person name="Barry K."/>
            <person name="Bills G."/>
            <person name="Bluhm B.H."/>
            <person name="Cannon C."/>
            <person name="Castanera R."/>
            <person name="Culley D.E."/>
            <person name="Daum C."/>
            <person name="Ezra D."/>
            <person name="Gonzalez J.B."/>
            <person name="Henrissat B."/>
            <person name="Kuo A."/>
            <person name="Liang C."/>
            <person name="Lipzen A."/>
            <person name="Lutzoni F."/>
            <person name="Magnuson J."/>
            <person name="Mondo S."/>
            <person name="Nolan M."/>
            <person name="Ohm R."/>
            <person name="Pangilinan J."/>
            <person name="Park H.-J."/>
            <person name="Ramirez L."/>
            <person name="Alfaro M."/>
            <person name="Sun H."/>
            <person name="Tritt A."/>
            <person name="Yoshinaga Y."/>
            <person name="Zwiers L.-H."/>
            <person name="Turgeon B.G."/>
            <person name="Goodwin S.B."/>
            <person name="Spatafora J.W."/>
            <person name="Crous P.W."/>
            <person name="Grigoriev I.V."/>
        </authorList>
    </citation>
    <scope>NUCLEOTIDE SEQUENCE</scope>
    <source>
        <strain evidence="3">CBS 394.84</strain>
    </source>
</reference>
<evidence type="ECO:0000256" key="1">
    <source>
        <dbReference type="SAM" id="MobiDB-lite"/>
    </source>
</evidence>
<accession>A0A9P4GJN8</accession>
<dbReference type="Proteomes" id="UP000800039">
    <property type="component" value="Unassembled WGS sequence"/>
</dbReference>
<comment type="caution">
    <text evidence="3">The sequence shown here is derived from an EMBL/GenBank/DDBJ whole genome shotgun (WGS) entry which is preliminary data.</text>
</comment>
<dbReference type="PROSITE" id="PS50181">
    <property type="entry name" value="FBOX"/>
    <property type="match status" value="1"/>
</dbReference>
<sequence>MALLDLSAELLLSIAADLRQVDLLNISLTCKRLRHVTEPELYREYNNLRPGCHPFLPFIKKIIERPELAKHVRRVDLRSWQTVDIFHPVFGLTDLAFEKVQANALTESDYTLLAEASKAAGVITAVDRYNSKSRVVEKCGLTRHKPLLVDPWYIHLFDDKVPFDEIPYDRKYCQLLRSGIEDPLVVLLLALLPNVNEIFLRGGPRDVNMLAWRAHHRFASLRRLIVCGQGDPLIWPVEFFSTILVTTRLESFEVQGGSSWYCNIGDPEPDGEQVMPLALQPGSLNHVRSLHMELCCLNISDMQNLLLACTGLKLFYYSAGNADVALRSPSPAKMIELLQPLKDSLEVLSLDLSPLWYEDYRGGGDKRLRSLTHMTALKLLDISAEMWRPVEKNDEVNGDIYPWYEDLTLHEISDLHLRLPPNLHTLIFHVKRKQLEPKIGQLEDLIQKQPAFLPNLQHLHVGSNKYRYCTEVNNLNRRLEGPLRPESRRLSVGVGTDRLETIFDKVIPSDSIPDTKWFGNKYATRHVEDFTSGEEDYFISGEEDDSSDENDYGSDEDDEVSDDEYEHSDGV</sequence>
<dbReference type="EMBL" id="ML976616">
    <property type="protein sequence ID" value="KAF1846507.1"/>
    <property type="molecule type" value="Genomic_DNA"/>
</dbReference>
<dbReference type="GeneID" id="63855141"/>
<evidence type="ECO:0000313" key="4">
    <source>
        <dbReference type="Proteomes" id="UP000800039"/>
    </source>
</evidence>
<evidence type="ECO:0000313" key="3">
    <source>
        <dbReference type="EMBL" id="KAF1846507.1"/>
    </source>
</evidence>
<dbReference type="RefSeq" id="XP_040789070.1">
    <property type="nucleotide sequence ID" value="XM_040937891.1"/>
</dbReference>
<feature type="region of interest" description="Disordered" evidence="1">
    <location>
        <begin position="533"/>
        <end position="571"/>
    </location>
</feature>
<dbReference type="OrthoDB" id="3935706at2759"/>
<keyword evidence="4" id="KW-1185">Reference proteome</keyword>
<protein>
    <recommendedName>
        <fullName evidence="2">F-box domain-containing protein</fullName>
    </recommendedName>
</protein>
<dbReference type="InterPro" id="IPR001810">
    <property type="entry name" value="F-box_dom"/>
</dbReference>
<dbReference type="InterPro" id="IPR036047">
    <property type="entry name" value="F-box-like_dom_sf"/>
</dbReference>
<gene>
    <name evidence="3" type="ORF">K460DRAFT_417571</name>
</gene>
<organism evidence="3 4">
    <name type="scientific">Cucurbitaria berberidis CBS 394.84</name>
    <dbReference type="NCBI Taxonomy" id="1168544"/>
    <lineage>
        <taxon>Eukaryota</taxon>
        <taxon>Fungi</taxon>
        <taxon>Dikarya</taxon>
        <taxon>Ascomycota</taxon>
        <taxon>Pezizomycotina</taxon>
        <taxon>Dothideomycetes</taxon>
        <taxon>Pleosporomycetidae</taxon>
        <taxon>Pleosporales</taxon>
        <taxon>Pleosporineae</taxon>
        <taxon>Cucurbitariaceae</taxon>
        <taxon>Cucurbitaria</taxon>
    </lineage>
</organism>
<dbReference type="AlphaFoldDB" id="A0A9P4GJN8"/>
<feature type="domain" description="F-box" evidence="2">
    <location>
        <begin position="1"/>
        <end position="45"/>
    </location>
</feature>